<keyword evidence="4" id="KW-1185">Reference proteome</keyword>
<dbReference type="Proteomes" id="UP001153712">
    <property type="component" value="Chromosome 11"/>
</dbReference>
<dbReference type="EMBL" id="OU900104">
    <property type="protein sequence ID" value="CAG9855949.1"/>
    <property type="molecule type" value="Genomic_DNA"/>
</dbReference>
<feature type="region of interest" description="Disordered" evidence="1">
    <location>
        <begin position="239"/>
        <end position="293"/>
    </location>
</feature>
<feature type="compositionally biased region" description="Basic and acidic residues" evidence="1">
    <location>
        <begin position="303"/>
        <end position="319"/>
    </location>
</feature>
<name>A0A9N9XKH4_PHYSR</name>
<dbReference type="InterPro" id="IPR031959">
    <property type="entry name" value="DUF4779"/>
</dbReference>
<keyword evidence="2" id="KW-0732">Signal</keyword>
<dbReference type="AlphaFoldDB" id="A0A9N9XKH4"/>
<feature type="region of interest" description="Disordered" evidence="1">
    <location>
        <begin position="126"/>
        <end position="208"/>
    </location>
</feature>
<gene>
    <name evidence="3" type="ORF">PHYEVI_LOCUS2383</name>
</gene>
<sequence length="319" mass="34919">MATLGALLLVLSTFSFAKCSEKSITYLKNTAIEDLQASASSYSYKGNSGGPFNYDTDEMGNPLESTGRYSHDPVPLHLLPLSPNYLSNYDGKYVNSYGEALMPYAKGFDDFQNGFVKASGSDYGEAEKASAGEQGEKGYSNRDEYAAGSKGSREAEQKKGFYDVRGGGKRGHRLQEGHYADERRAGEAAGGGSFAVEKSRDKGSKTTGYHKVYHKDEYKKNKSFYDKKDQKGYFNRYGDFKEKTSSDAGRSSAGGSLDSAYRDGKFGVEGRKETGKYSGEAEGYRGAKGDSNYYNNEAAYANREGKSANKDHGYSERTD</sequence>
<feature type="signal peptide" evidence="2">
    <location>
        <begin position="1"/>
        <end position="19"/>
    </location>
</feature>
<evidence type="ECO:0000256" key="1">
    <source>
        <dbReference type="SAM" id="MobiDB-lite"/>
    </source>
</evidence>
<proteinExistence type="predicted"/>
<protein>
    <submittedName>
        <fullName evidence="3">Uncharacterized protein</fullName>
    </submittedName>
</protein>
<feature type="chain" id="PRO_5040492786" evidence="2">
    <location>
        <begin position="20"/>
        <end position="319"/>
    </location>
</feature>
<feature type="compositionally biased region" description="Low complexity" evidence="1">
    <location>
        <begin position="246"/>
        <end position="259"/>
    </location>
</feature>
<feature type="region of interest" description="Disordered" evidence="1">
    <location>
        <begin position="300"/>
        <end position="319"/>
    </location>
</feature>
<feature type="compositionally biased region" description="Basic and acidic residues" evidence="1">
    <location>
        <begin position="173"/>
        <end position="186"/>
    </location>
</feature>
<dbReference type="Pfam" id="PF16009">
    <property type="entry name" value="DUF4779"/>
    <property type="match status" value="1"/>
</dbReference>
<organism evidence="3 4">
    <name type="scientific">Phyllotreta striolata</name>
    <name type="common">Striped flea beetle</name>
    <name type="synonym">Crioceris striolata</name>
    <dbReference type="NCBI Taxonomy" id="444603"/>
    <lineage>
        <taxon>Eukaryota</taxon>
        <taxon>Metazoa</taxon>
        <taxon>Ecdysozoa</taxon>
        <taxon>Arthropoda</taxon>
        <taxon>Hexapoda</taxon>
        <taxon>Insecta</taxon>
        <taxon>Pterygota</taxon>
        <taxon>Neoptera</taxon>
        <taxon>Endopterygota</taxon>
        <taxon>Coleoptera</taxon>
        <taxon>Polyphaga</taxon>
        <taxon>Cucujiformia</taxon>
        <taxon>Chrysomeloidea</taxon>
        <taxon>Chrysomelidae</taxon>
        <taxon>Galerucinae</taxon>
        <taxon>Alticini</taxon>
        <taxon>Phyllotreta</taxon>
    </lineage>
</organism>
<evidence type="ECO:0000313" key="4">
    <source>
        <dbReference type="Proteomes" id="UP001153712"/>
    </source>
</evidence>
<accession>A0A9N9XKH4</accession>
<feature type="compositionally biased region" description="Basic and acidic residues" evidence="1">
    <location>
        <begin position="126"/>
        <end position="162"/>
    </location>
</feature>
<evidence type="ECO:0000256" key="2">
    <source>
        <dbReference type="SAM" id="SignalP"/>
    </source>
</evidence>
<dbReference type="OrthoDB" id="6432502at2759"/>
<evidence type="ECO:0000313" key="3">
    <source>
        <dbReference type="EMBL" id="CAG9855949.1"/>
    </source>
</evidence>
<feature type="compositionally biased region" description="Basic and acidic residues" evidence="1">
    <location>
        <begin position="260"/>
        <end position="275"/>
    </location>
</feature>
<reference evidence="3" key="1">
    <citation type="submission" date="2022-01" db="EMBL/GenBank/DDBJ databases">
        <authorList>
            <person name="King R."/>
        </authorList>
    </citation>
    <scope>NUCLEOTIDE SEQUENCE</scope>
</reference>